<dbReference type="EMBL" id="JAAIUW010000006">
    <property type="protein sequence ID" value="KAF7828157.1"/>
    <property type="molecule type" value="Genomic_DNA"/>
</dbReference>
<organism evidence="2 3">
    <name type="scientific">Senna tora</name>
    <dbReference type="NCBI Taxonomy" id="362788"/>
    <lineage>
        <taxon>Eukaryota</taxon>
        <taxon>Viridiplantae</taxon>
        <taxon>Streptophyta</taxon>
        <taxon>Embryophyta</taxon>
        <taxon>Tracheophyta</taxon>
        <taxon>Spermatophyta</taxon>
        <taxon>Magnoliopsida</taxon>
        <taxon>eudicotyledons</taxon>
        <taxon>Gunneridae</taxon>
        <taxon>Pentapetalae</taxon>
        <taxon>rosids</taxon>
        <taxon>fabids</taxon>
        <taxon>Fabales</taxon>
        <taxon>Fabaceae</taxon>
        <taxon>Caesalpinioideae</taxon>
        <taxon>Cassia clade</taxon>
        <taxon>Senna</taxon>
    </lineage>
</organism>
<keyword evidence="2" id="KW-0645">Protease</keyword>
<keyword evidence="2" id="KW-0482">Metalloprotease</keyword>
<feature type="region of interest" description="Disordered" evidence="1">
    <location>
        <begin position="1"/>
        <end position="22"/>
    </location>
</feature>
<dbReference type="Proteomes" id="UP000634136">
    <property type="component" value="Unassembled WGS sequence"/>
</dbReference>
<evidence type="ECO:0000256" key="1">
    <source>
        <dbReference type="SAM" id="MobiDB-lite"/>
    </source>
</evidence>
<dbReference type="OrthoDB" id="1428482at2759"/>
<accession>A0A834WM80</accession>
<reference evidence="2" key="1">
    <citation type="submission" date="2020-09" db="EMBL/GenBank/DDBJ databases">
        <title>Genome-Enabled Discovery of Anthraquinone Biosynthesis in Senna tora.</title>
        <authorList>
            <person name="Kang S.-H."/>
            <person name="Pandey R.P."/>
            <person name="Lee C.-M."/>
            <person name="Sim J.-S."/>
            <person name="Jeong J.-T."/>
            <person name="Choi B.-S."/>
            <person name="Jung M."/>
            <person name="Ginzburg D."/>
            <person name="Zhao K."/>
            <person name="Won S.Y."/>
            <person name="Oh T.-J."/>
            <person name="Yu Y."/>
            <person name="Kim N.-H."/>
            <person name="Lee O.R."/>
            <person name="Lee T.-H."/>
            <person name="Bashyal P."/>
            <person name="Kim T.-S."/>
            <person name="Lee W.-H."/>
            <person name="Kawkins C."/>
            <person name="Kim C.-K."/>
            <person name="Kim J.S."/>
            <person name="Ahn B.O."/>
            <person name="Rhee S.Y."/>
            <person name="Sohng J.K."/>
        </authorList>
    </citation>
    <scope>NUCLEOTIDE SEQUENCE</scope>
    <source>
        <tissue evidence="2">Leaf</tissue>
    </source>
</reference>
<keyword evidence="3" id="KW-1185">Reference proteome</keyword>
<comment type="caution">
    <text evidence="2">The sequence shown here is derived from an EMBL/GenBank/DDBJ whole genome shotgun (WGS) entry which is preliminary data.</text>
</comment>
<sequence>MASAQCEKPTTNTTETCQQKNNHTSFGQRISGMTKAFKGHQGRHGSTNQTQAQSQISSVTDTHSYSQTQTQQRKDQGVAKTEITLYVVQAHITQTNTTDYPHAHAHARELKEGLAAPRR</sequence>
<gene>
    <name evidence="2" type="ORF">G2W53_019321</name>
</gene>
<name>A0A834WM80_9FABA</name>
<dbReference type="GO" id="GO:0006508">
    <property type="term" value="P:proteolysis"/>
    <property type="evidence" value="ECO:0007669"/>
    <property type="project" value="UniProtKB-KW"/>
</dbReference>
<evidence type="ECO:0000313" key="3">
    <source>
        <dbReference type="Proteomes" id="UP000634136"/>
    </source>
</evidence>
<feature type="region of interest" description="Disordered" evidence="1">
    <location>
        <begin position="37"/>
        <end position="77"/>
    </location>
</feature>
<dbReference type="AlphaFoldDB" id="A0A834WM80"/>
<evidence type="ECO:0000313" key="2">
    <source>
        <dbReference type="EMBL" id="KAF7828157.1"/>
    </source>
</evidence>
<dbReference type="GO" id="GO:0008237">
    <property type="term" value="F:metallopeptidase activity"/>
    <property type="evidence" value="ECO:0007669"/>
    <property type="project" value="UniProtKB-KW"/>
</dbReference>
<feature type="compositionally biased region" description="Polar residues" evidence="1">
    <location>
        <begin position="44"/>
        <end position="71"/>
    </location>
</feature>
<proteinExistence type="predicted"/>
<keyword evidence="2" id="KW-0378">Hydrolase</keyword>
<protein>
    <submittedName>
        <fullName evidence="2">Zinc metalloprotease ZmpB-like isoform X6</fullName>
    </submittedName>
</protein>
<feature type="compositionally biased region" description="Polar residues" evidence="1">
    <location>
        <begin position="8"/>
        <end position="22"/>
    </location>
</feature>